<dbReference type="Proteomes" id="UP000244792">
    <property type="component" value="Chromosome"/>
</dbReference>
<evidence type="ECO:0000313" key="1">
    <source>
        <dbReference type="EMBL" id="AWB10449.1"/>
    </source>
</evidence>
<protein>
    <submittedName>
        <fullName evidence="1">Uncharacterized protein</fullName>
    </submittedName>
</protein>
<keyword evidence="2" id="KW-1185">Reference proteome</keyword>
<organism evidence="1 2">
    <name type="scientific">Thermodesulfobium acidiphilum</name>
    <dbReference type="NCBI Taxonomy" id="1794699"/>
    <lineage>
        <taxon>Bacteria</taxon>
        <taxon>Pseudomonadati</taxon>
        <taxon>Thermodesulfobiota</taxon>
        <taxon>Thermodesulfobiia</taxon>
        <taxon>Thermodesulfobiales</taxon>
        <taxon>Thermodesulfobiaceae</taxon>
        <taxon>Thermodesulfobium</taxon>
    </lineage>
</organism>
<accession>A0A2R4W0W6</accession>
<proteinExistence type="predicted"/>
<reference evidence="1 2" key="1">
    <citation type="submission" date="2017-04" db="EMBL/GenBank/DDBJ databases">
        <title>Genomic insights into metabolism of Thermodesulfobium acidiphilum.</title>
        <authorList>
            <person name="Toshchakov S.V."/>
            <person name="Frolov E.N."/>
            <person name="Kublanov I.V."/>
            <person name="Samarov N.I."/>
            <person name="Novikov A."/>
            <person name="Lebedinsky A.V."/>
            <person name="Bonch-Osmolovskaya E.A."/>
            <person name="Chernyh N.A."/>
        </authorList>
    </citation>
    <scope>NUCLEOTIDE SEQUENCE [LARGE SCALE GENOMIC DNA]</scope>
    <source>
        <strain evidence="1 2">3127-1</strain>
    </source>
</reference>
<gene>
    <name evidence="1" type="ORF">TDSAC_1103</name>
</gene>
<evidence type="ECO:0000313" key="2">
    <source>
        <dbReference type="Proteomes" id="UP000244792"/>
    </source>
</evidence>
<dbReference type="RefSeq" id="WP_108309245.1">
    <property type="nucleotide sequence ID" value="NZ_CP020921.1"/>
</dbReference>
<sequence length="87" mass="9940">MEKNLQEKVCKLLGSSECLFFNLSSLAICIIDESFNIVGKSKKFTSFFKHYSIALDEGFFGKDSNNIIKVLIEQFERKINTASLMFT</sequence>
<dbReference type="EMBL" id="CP020921">
    <property type="protein sequence ID" value="AWB10449.1"/>
    <property type="molecule type" value="Genomic_DNA"/>
</dbReference>
<name>A0A2R4W0W6_THEAF</name>
<dbReference type="AlphaFoldDB" id="A0A2R4W0W6"/>
<dbReference type="KEGG" id="taci:TDSAC_1103"/>